<feature type="DNA-binding region" description="HMG box" evidence="2">
    <location>
        <begin position="42"/>
        <end position="114"/>
    </location>
</feature>
<dbReference type="GO" id="GO:0003677">
    <property type="term" value="F:DNA binding"/>
    <property type="evidence" value="ECO:0007669"/>
    <property type="project" value="UniProtKB-UniRule"/>
</dbReference>
<dbReference type="FunCoup" id="Q5K8Q0">
    <property type="interactions" value="17"/>
</dbReference>
<dbReference type="GO" id="GO:0006338">
    <property type="term" value="P:chromatin remodeling"/>
    <property type="evidence" value="ECO:0000318"/>
    <property type="project" value="GO_Central"/>
</dbReference>
<organism evidence="5 6">
    <name type="scientific">Cryptococcus deneoformans (strain JEC21 / ATCC MYA-565)</name>
    <name type="common">Cryptococcus neoformans var. neoformans serotype D</name>
    <dbReference type="NCBI Taxonomy" id="214684"/>
    <lineage>
        <taxon>Eukaryota</taxon>
        <taxon>Fungi</taxon>
        <taxon>Dikarya</taxon>
        <taxon>Basidiomycota</taxon>
        <taxon>Agaricomycotina</taxon>
        <taxon>Tremellomycetes</taxon>
        <taxon>Tremellales</taxon>
        <taxon>Cryptococcaceae</taxon>
        <taxon>Cryptococcus</taxon>
        <taxon>Cryptococcus neoformans species complex</taxon>
    </lineage>
</organism>
<sequence length="228" mass="25777">MFSINLVRPAMTVAAPLRVRMLSTTSLLLKKKNIDTTLPTVPKGPPTPYTLWFKDHIANVSEKYRRPDGKLDMRRLTNEAATEWASLTSSVKAELQSRADEGRKLADKAYLEFWNSTTPETRTAIEKATGKKVSPPGGKKAFKQSVKERPGNPGKPLTPYFAFAKEVRESGKVELPSDLEGNVRNQQLARETGALWKQLSDSEKQKYKDAYVQARAKWDEWRQTQPDL</sequence>
<feature type="domain" description="HMG box" evidence="4">
    <location>
        <begin position="42"/>
        <end position="114"/>
    </location>
</feature>
<gene>
    <name evidence="5" type="ordered locus">CNL04900</name>
</gene>
<dbReference type="InterPro" id="IPR036910">
    <property type="entry name" value="HMG_box_dom_sf"/>
</dbReference>
<dbReference type="Proteomes" id="UP000002149">
    <property type="component" value="Chromosome 12"/>
</dbReference>
<dbReference type="SMART" id="SM00398">
    <property type="entry name" value="HMG"/>
    <property type="match status" value="2"/>
</dbReference>
<dbReference type="InterPro" id="IPR050342">
    <property type="entry name" value="HMGB"/>
</dbReference>
<dbReference type="Pfam" id="PF00505">
    <property type="entry name" value="HMG_box"/>
    <property type="match status" value="1"/>
</dbReference>
<keyword evidence="6" id="KW-1185">Reference proteome</keyword>
<dbReference type="KEGG" id="cne:CNL04900"/>
<dbReference type="EMBL" id="AE017352">
    <property type="protein sequence ID" value="AAW46515.1"/>
    <property type="molecule type" value="Genomic_DNA"/>
</dbReference>
<dbReference type="PANTHER" id="PTHR48112">
    <property type="entry name" value="HIGH MOBILITY GROUP PROTEIN DSP1"/>
    <property type="match status" value="1"/>
</dbReference>
<dbReference type="eggNOG" id="ENOG502RSB2">
    <property type="taxonomic scope" value="Eukaryota"/>
</dbReference>
<dbReference type="InterPro" id="IPR009071">
    <property type="entry name" value="HMG_box_dom"/>
</dbReference>
<protein>
    <recommendedName>
        <fullName evidence="4">HMG box domain-containing protein</fullName>
    </recommendedName>
</protein>
<dbReference type="HOGENOM" id="CLU_080795_0_0_1"/>
<evidence type="ECO:0000256" key="1">
    <source>
        <dbReference type="ARBA" id="ARBA00023125"/>
    </source>
</evidence>
<dbReference type="STRING" id="214684.Q5K8Q0"/>
<dbReference type="SUPFAM" id="SSF47095">
    <property type="entry name" value="HMG-box"/>
    <property type="match status" value="2"/>
</dbReference>
<keyword evidence="1 2" id="KW-0238">DNA-binding</keyword>
<evidence type="ECO:0000259" key="4">
    <source>
        <dbReference type="PROSITE" id="PS50118"/>
    </source>
</evidence>
<dbReference type="GO" id="GO:0005634">
    <property type="term" value="C:nucleus"/>
    <property type="evidence" value="ECO:0000318"/>
    <property type="project" value="GO_Central"/>
</dbReference>
<dbReference type="OrthoDB" id="5550281at2759"/>
<feature type="domain" description="HMG box" evidence="4">
    <location>
        <begin position="153"/>
        <end position="226"/>
    </location>
</feature>
<dbReference type="RefSeq" id="XP_568032.1">
    <property type="nucleotide sequence ID" value="XM_568032.1"/>
</dbReference>
<dbReference type="Gene3D" id="1.10.30.10">
    <property type="entry name" value="High mobility group box domain"/>
    <property type="match status" value="2"/>
</dbReference>
<dbReference type="CDD" id="cd00084">
    <property type="entry name" value="HMG-box_SF"/>
    <property type="match status" value="1"/>
</dbReference>
<keyword evidence="2" id="KW-0539">Nucleus</keyword>
<dbReference type="PANTHER" id="PTHR48112:SF22">
    <property type="entry name" value="MITOCHONDRIAL TRANSCRIPTION FACTOR A, ISOFORM B"/>
    <property type="match status" value="1"/>
</dbReference>
<name>Q5K8Q0_CRYD1</name>
<evidence type="ECO:0000313" key="6">
    <source>
        <dbReference type="Proteomes" id="UP000002149"/>
    </source>
</evidence>
<accession>Q5K8Q0</accession>
<reference evidence="5 6" key="1">
    <citation type="journal article" date="2005" name="Science">
        <title>The genome of the basidiomycetous yeast and human pathogen Cryptococcus neoformans.</title>
        <authorList>
            <person name="Loftus B.J."/>
            <person name="Fung E."/>
            <person name="Roncaglia P."/>
            <person name="Rowley D."/>
            <person name="Amedeo P."/>
            <person name="Bruno D."/>
            <person name="Vamathevan J."/>
            <person name="Miranda M."/>
            <person name="Anderson I.J."/>
            <person name="Fraser J.A."/>
            <person name="Allen J.E."/>
            <person name="Bosdet I.E."/>
            <person name="Brent M.R."/>
            <person name="Chiu R."/>
            <person name="Doering T.L."/>
            <person name="Donlin M.J."/>
            <person name="D'Souza C.A."/>
            <person name="Fox D.S."/>
            <person name="Grinberg V."/>
            <person name="Fu J."/>
            <person name="Fukushima M."/>
            <person name="Haas B.J."/>
            <person name="Huang J.C."/>
            <person name="Janbon G."/>
            <person name="Jones S.J."/>
            <person name="Koo H.L."/>
            <person name="Krzywinski M.I."/>
            <person name="Kwon-Chung J.K."/>
            <person name="Lengeler K.B."/>
            <person name="Maiti R."/>
            <person name="Marra M.A."/>
            <person name="Marra R.E."/>
            <person name="Mathewson C.A."/>
            <person name="Mitchell T.G."/>
            <person name="Pertea M."/>
            <person name="Riggs F.R."/>
            <person name="Salzberg S.L."/>
            <person name="Schein J.E."/>
            <person name="Shvartsbeyn A."/>
            <person name="Shin H."/>
            <person name="Shumway M."/>
            <person name="Specht C.A."/>
            <person name="Suh B.B."/>
            <person name="Tenney A."/>
            <person name="Utterback T.R."/>
            <person name="Wickes B.L."/>
            <person name="Wortman J.R."/>
            <person name="Wye N.H."/>
            <person name="Kronstad J.W."/>
            <person name="Lodge J.K."/>
            <person name="Heitman J."/>
            <person name="Davis R.W."/>
            <person name="Fraser C.M."/>
            <person name="Hyman R.W."/>
        </authorList>
    </citation>
    <scope>NUCLEOTIDE SEQUENCE [LARGE SCALE GENOMIC DNA]</scope>
    <source>
        <strain evidence="6">JEC21 / ATCC MYA-565</strain>
    </source>
</reference>
<dbReference type="VEuPathDB" id="FungiDB:CNL04900"/>
<dbReference type="PROSITE" id="PS50118">
    <property type="entry name" value="HMG_BOX_2"/>
    <property type="match status" value="2"/>
</dbReference>
<evidence type="ECO:0000256" key="2">
    <source>
        <dbReference type="PROSITE-ProRule" id="PRU00267"/>
    </source>
</evidence>
<evidence type="ECO:0000256" key="3">
    <source>
        <dbReference type="SAM" id="MobiDB-lite"/>
    </source>
</evidence>
<dbReference type="OMA" id="WIAFIKE"/>
<evidence type="ECO:0000313" key="5">
    <source>
        <dbReference type="EMBL" id="AAW46515.1"/>
    </source>
</evidence>
<feature type="region of interest" description="Disordered" evidence="3">
    <location>
        <begin position="128"/>
        <end position="158"/>
    </location>
</feature>
<proteinExistence type="predicted"/>
<dbReference type="AlphaFoldDB" id="Q5K8Q0"/>
<dbReference type="InParanoid" id="Q5K8Q0"/>
<dbReference type="PaxDb" id="214684-Q5K8Q0"/>
<feature type="DNA-binding region" description="HMG box" evidence="2">
    <location>
        <begin position="153"/>
        <end position="226"/>
    </location>
</feature>
<dbReference type="GeneID" id="3254810"/>